<dbReference type="InterPro" id="IPR000277">
    <property type="entry name" value="Cys/Met-Metab_PyrdxlP-dep_enz"/>
</dbReference>
<evidence type="ECO:0000256" key="8">
    <source>
        <dbReference type="PIRSR" id="PIRSR001434-2"/>
    </source>
</evidence>
<reference evidence="11 12" key="1">
    <citation type="submission" date="2020-02" db="EMBL/GenBank/DDBJ databases">
        <authorList>
            <person name="Hogendoorn C."/>
        </authorList>
    </citation>
    <scope>NUCLEOTIDE SEQUENCE [LARGE SCALE GENOMIC DNA]</scope>
    <source>
        <strain evidence="11">R501</strain>
    </source>
</reference>
<dbReference type="Gene3D" id="3.40.640.10">
    <property type="entry name" value="Type I PLP-dependent aspartate aminotransferase-like (Major domain)"/>
    <property type="match status" value="1"/>
</dbReference>
<keyword evidence="12" id="KW-1185">Reference proteome</keyword>
<dbReference type="FunFam" id="3.40.640.10:FF:000046">
    <property type="entry name" value="Cystathionine gamma-lyase"/>
    <property type="match status" value="1"/>
</dbReference>
<dbReference type="GO" id="GO:0004123">
    <property type="term" value="F:cystathionine gamma-lyase activity"/>
    <property type="evidence" value="ECO:0007669"/>
    <property type="project" value="TreeGrafter"/>
</dbReference>
<name>A0A6F8ZHX7_9FIRM</name>
<evidence type="ECO:0000313" key="11">
    <source>
        <dbReference type="EMBL" id="CAB1129198.1"/>
    </source>
</evidence>
<dbReference type="GO" id="GO:0005737">
    <property type="term" value="C:cytoplasm"/>
    <property type="evidence" value="ECO:0007669"/>
    <property type="project" value="TreeGrafter"/>
</dbReference>
<dbReference type="PANTHER" id="PTHR11808:SF85">
    <property type="entry name" value="CYSTATHIONINE GAMMA-LYASE-RELATED"/>
    <property type="match status" value="1"/>
</dbReference>
<gene>
    <name evidence="11" type="primary">mdeA</name>
    <name evidence="11" type="ORF">R50_1697</name>
</gene>
<dbReference type="GO" id="GO:0030170">
    <property type="term" value="F:pyridoxal phosphate binding"/>
    <property type="evidence" value="ECO:0007669"/>
    <property type="project" value="InterPro"/>
</dbReference>
<dbReference type="EMBL" id="LR778114">
    <property type="protein sequence ID" value="CAB1129198.1"/>
    <property type="molecule type" value="Genomic_DNA"/>
</dbReference>
<dbReference type="PROSITE" id="PS00868">
    <property type="entry name" value="CYS_MET_METAB_PP"/>
    <property type="match status" value="1"/>
</dbReference>
<dbReference type="KEGG" id="hfv:R50_1697"/>
<dbReference type="PANTHER" id="PTHR11808">
    <property type="entry name" value="TRANS-SULFURATION ENZYME FAMILY MEMBER"/>
    <property type="match status" value="1"/>
</dbReference>
<comment type="similarity">
    <text evidence="2 9">Belongs to the trans-sulfuration enzymes family.</text>
</comment>
<keyword evidence="3 8" id="KW-0663">Pyridoxal phosphate</keyword>
<evidence type="ECO:0000256" key="1">
    <source>
        <dbReference type="ARBA" id="ARBA00001933"/>
    </source>
</evidence>
<dbReference type="GO" id="GO:0018826">
    <property type="term" value="F:methionine gamma-lyase activity"/>
    <property type="evidence" value="ECO:0007669"/>
    <property type="project" value="UniProtKB-EC"/>
</dbReference>
<dbReference type="GO" id="GO:0047982">
    <property type="term" value="F:homocysteine desulfhydrase activity"/>
    <property type="evidence" value="ECO:0007669"/>
    <property type="project" value="UniProtKB-EC"/>
</dbReference>
<dbReference type="InterPro" id="IPR054542">
    <property type="entry name" value="Cys_met_metab_PP"/>
</dbReference>
<comment type="catalytic activity">
    <reaction evidence="6">
        <text>L-homocysteine + H2O = 2-oxobutanoate + hydrogen sulfide + NH4(+) + H(+)</text>
        <dbReference type="Rhea" id="RHEA:14501"/>
        <dbReference type="ChEBI" id="CHEBI:15377"/>
        <dbReference type="ChEBI" id="CHEBI:15378"/>
        <dbReference type="ChEBI" id="CHEBI:16763"/>
        <dbReference type="ChEBI" id="CHEBI:28938"/>
        <dbReference type="ChEBI" id="CHEBI:29919"/>
        <dbReference type="ChEBI" id="CHEBI:58199"/>
        <dbReference type="EC" id="4.4.1.2"/>
    </reaction>
    <physiologicalReaction direction="left-to-right" evidence="6">
        <dbReference type="Rhea" id="RHEA:14502"/>
    </physiologicalReaction>
</comment>
<dbReference type="InterPro" id="IPR015424">
    <property type="entry name" value="PyrdxlP-dep_Trfase"/>
</dbReference>
<keyword evidence="11" id="KW-0456">Lyase</keyword>
<dbReference type="Gene3D" id="3.90.1150.10">
    <property type="entry name" value="Aspartate Aminotransferase, domain 1"/>
    <property type="match status" value="1"/>
</dbReference>
<dbReference type="InterPro" id="IPR015422">
    <property type="entry name" value="PyrdxlP-dep_Trfase_small"/>
</dbReference>
<evidence type="ECO:0000256" key="6">
    <source>
        <dbReference type="ARBA" id="ARBA00048780"/>
    </source>
</evidence>
<evidence type="ECO:0000313" key="12">
    <source>
        <dbReference type="Proteomes" id="UP000503399"/>
    </source>
</evidence>
<dbReference type="SUPFAM" id="SSF53383">
    <property type="entry name" value="PLP-dependent transferases"/>
    <property type="match status" value="1"/>
</dbReference>
<dbReference type="PIRSF" id="PIRSF001434">
    <property type="entry name" value="CGS"/>
    <property type="match status" value="1"/>
</dbReference>
<protein>
    <recommendedName>
        <fullName evidence="4">homocysteine desulfhydrase</fullName>
        <ecNumber evidence="4">4.4.1.2</ecNumber>
    </recommendedName>
    <alternativeName>
        <fullName evidence="5">Homocysteine desulfhydrase</fullName>
    </alternativeName>
</protein>
<evidence type="ECO:0000256" key="5">
    <source>
        <dbReference type="ARBA" id="ARBA00047199"/>
    </source>
</evidence>
<proteinExistence type="inferred from homology"/>
<comment type="cofactor">
    <cofactor evidence="1 9">
        <name>pyridoxal 5'-phosphate</name>
        <dbReference type="ChEBI" id="CHEBI:597326"/>
    </cofactor>
</comment>
<dbReference type="Proteomes" id="UP000503399">
    <property type="component" value="Chromosome"/>
</dbReference>
<comment type="catalytic activity">
    <reaction evidence="7">
        <text>L-methionine + H2O = methanethiol + 2-oxobutanoate + NH4(+)</text>
        <dbReference type="Rhea" id="RHEA:23800"/>
        <dbReference type="ChEBI" id="CHEBI:15377"/>
        <dbReference type="ChEBI" id="CHEBI:16007"/>
        <dbReference type="ChEBI" id="CHEBI:16763"/>
        <dbReference type="ChEBI" id="CHEBI:28938"/>
        <dbReference type="ChEBI" id="CHEBI:57844"/>
        <dbReference type="EC" id="4.4.1.11"/>
    </reaction>
    <physiologicalReaction direction="left-to-right" evidence="7">
        <dbReference type="Rhea" id="RHEA:23801"/>
    </physiologicalReaction>
</comment>
<dbReference type="EC" id="4.4.1.2" evidence="4"/>
<dbReference type="Pfam" id="PF01053">
    <property type="entry name" value="Cys_Met_Meta_PP"/>
    <property type="match status" value="1"/>
</dbReference>
<organism evidence="11 12">
    <name type="scientific">Candidatus Hydrogenisulfobacillus filiaventi</name>
    <dbReference type="NCBI Taxonomy" id="2707344"/>
    <lineage>
        <taxon>Bacteria</taxon>
        <taxon>Bacillati</taxon>
        <taxon>Bacillota</taxon>
        <taxon>Clostridia</taxon>
        <taxon>Eubacteriales</taxon>
        <taxon>Clostridiales Family XVII. Incertae Sedis</taxon>
        <taxon>Candidatus Hydrogenisulfobacillus</taxon>
    </lineage>
</organism>
<dbReference type="InterPro" id="IPR015421">
    <property type="entry name" value="PyrdxlP-dep_Trfase_major"/>
</dbReference>
<feature type="modified residue" description="N6-(pyridoxal phosphate)lysine" evidence="8">
    <location>
        <position position="208"/>
    </location>
</feature>
<dbReference type="AlphaFoldDB" id="A0A6F8ZHX7"/>
<accession>A0A6F8ZHX7</accession>
<evidence type="ECO:0000256" key="7">
    <source>
        <dbReference type="ARBA" id="ARBA00052699"/>
    </source>
</evidence>
<evidence type="ECO:0000256" key="2">
    <source>
        <dbReference type="ARBA" id="ARBA00009077"/>
    </source>
</evidence>
<sequence>MNRQWAPETRVVHAGSAPAARPTVDPVYLSTTFLAADPEELDAILGGRQAGFSYGRHDNPTLAALAEAVNELEGGQGAVVYASGMGALLGALLAVRLQPGDRLLVSRDVYGATLNLARDLLGTWGIRVVTGDLVDLAAAAETIRRERPRAVLFEILTNPLMRVVDGPAVAALAREAGAAVVVDNTFTTPLMTRPLEWGADLVVHSATKYLGGHGDALGGVVVAGPGPWLERLRHDIRLTGAVPGPMEAWLLLRGLRTLALRFPRQCASAAYVAGALAAEGRPVRVFHPVLARGPEAERVARLFPAGLAGAAVSLDLGVDTAGVYEFLRRLRLILPGTTVGDIYSLCLYPKMASHRSLTVEERQALGIGDGLVRISVGIEDPEDILADIRAALPAGSGTARETGDGGAVRGGAASNG</sequence>
<evidence type="ECO:0000256" key="3">
    <source>
        <dbReference type="ARBA" id="ARBA00022898"/>
    </source>
</evidence>
<evidence type="ECO:0000256" key="4">
    <source>
        <dbReference type="ARBA" id="ARBA00047175"/>
    </source>
</evidence>
<feature type="region of interest" description="Disordered" evidence="10">
    <location>
        <begin position="396"/>
        <end position="416"/>
    </location>
</feature>
<dbReference type="GO" id="GO:0019346">
    <property type="term" value="P:transsulfuration"/>
    <property type="evidence" value="ECO:0007669"/>
    <property type="project" value="InterPro"/>
</dbReference>
<evidence type="ECO:0000256" key="9">
    <source>
        <dbReference type="RuleBase" id="RU362118"/>
    </source>
</evidence>
<dbReference type="GO" id="GO:0019343">
    <property type="term" value="P:cysteine biosynthetic process via cystathionine"/>
    <property type="evidence" value="ECO:0007669"/>
    <property type="project" value="TreeGrafter"/>
</dbReference>
<evidence type="ECO:0000256" key="10">
    <source>
        <dbReference type="SAM" id="MobiDB-lite"/>
    </source>
</evidence>